<dbReference type="EMBL" id="CADCTW010000074">
    <property type="protein sequence ID" value="CAA9312254.1"/>
    <property type="molecule type" value="Genomic_DNA"/>
</dbReference>
<feature type="domain" description="Antitoxin FitA-like ribbon-helix-helix" evidence="1">
    <location>
        <begin position="2"/>
        <end position="39"/>
    </location>
</feature>
<dbReference type="InterPro" id="IPR013321">
    <property type="entry name" value="Arc_rbn_hlx_hlx"/>
</dbReference>
<dbReference type="GO" id="GO:0006355">
    <property type="term" value="P:regulation of DNA-templated transcription"/>
    <property type="evidence" value="ECO:0007669"/>
    <property type="project" value="InterPro"/>
</dbReference>
<reference evidence="2" key="1">
    <citation type="submission" date="2020-02" db="EMBL/GenBank/DDBJ databases">
        <authorList>
            <person name="Meier V. D."/>
        </authorList>
    </citation>
    <scope>NUCLEOTIDE SEQUENCE</scope>
    <source>
        <strain evidence="2">AVDCRST_MAG68</strain>
    </source>
</reference>
<accession>A0A6J4KQ67</accession>
<name>A0A6J4KQ67_9BACT</name>
<evidence type="ECO:0000259" key="1">
    <source>
        <dbReference type="Pfam" id="PF22513"/>
    </source>
</evidence>
<dbReference type="Pfam" id="PF22513">
    <property type="entry name" value="FitA-like_RHH"/>
    <property type="match status" value="1"/>
</dbReference>
<evidence type="ECO:0000313" key="2">
    <source>
        <dbReference type="EMBL" id="CAA9312254.1"/>
    </source>
</evidence>
<protein>
    <recommendedName>
        <fullName evidence="1">Antitoxin FitA-like ribbon-helix-helix domain-containing protein</fullName>
    </recommendedName>
</protein>
<dbReference type="SUPFAM" id="SSF47598">
    <property type="entry name" value="Ribbon-helix-helix"/>
    <property type="match status" value="1"/>
</dbReference>
<sequence length="76" mass="8537">MATLNIKNLPDPLYESLKLRAESQHRSVAQEVTHILSEVLARDEPLSILDLRGLGKELWAGMDATQHVADERGSWD</sequence>
<dbReference type="InterPro" id="IPR010985">
    <property type="entry name" value="Ribbon_hlx_hlx"/>
</dbReference>
<organism evidence="2">
    <name type="scientific">uncultured Gemmatimonadota bacterium</name>
    <dbReference type="NCBI Taxonomy" id="203437"/>
    <lineage>
        <taxon>Bacteria</taxon>
        <taxon>Pseudomonadati</taxon>
        <taxon>Gemmatimonadota</taxon>
        <taxon>environmental samples</taxon>
    </lineage>
</organism>
<dbReference type="Gene3D" id="1.10.1220.10">
    <property type="entry name" value="Met repressor-like"/>
    <property type="match status" value="1"/>
</dbReference>
<dbReference type="InterPro" id="IPR053853">
    <property type="entry name" value="FitA-like_RHH"/>
</dbReference>
<proteinExistence type="predicted"/>
<dbReference type="AlphaFoldDB" id="A0A6J4KQ67"/>
<gene>
    <name evidence="2" type="ORF">AVDCRST_MAG68-1436</name>
</gene>